<sequence length="166" mass="17632">MKPPRSNYGMKPSRSKFGIRAPRSRPQLAAAFTLLELIIALAIAAILVAYAVPSYRGHVARSHRIDAASALYRAAQFMEAGTSGEVSPLPAGLDQAPPFGTPVYRLQALPADEINGGYAVEARPVEAGPMHDDPCGIFTLDATGLRTNRTKEGAAAADPDLCWSTK</sequence>
<protein>
    <submittedName>
        <fullName evidence="1">Type IV pilus assembly protein PilE</fullName>
    </submittedName>
</protein>
<dbReference type="InterPro" id="IPR012902">
    <property type="entry name" value="N_methyl_site"/>
</dbReference>
<name>A0A1G8CH72_9BURK</name>
<dbReference type="Gene3D" id="3.30.700.10">
    <property type="entry name" value="Glycoprotein, Type 4 Pilin"/>
    <property type="match status" value="1"/>
</dbReference>
<dbReference type="InterPro" id="IPR031982">
    <property type="entry name" value="PilE-like"/>
</dbReference>
<reference evidence="1 2" key="1">
    <citation type="submission" date="2016-10" db="EMBL/GenBank/DDBJ databases">
        <authorList>
            <person name="de Groot N.N."/>
        </authorList>
    </citation>
    <scope>NUCLEOTIDE SEQUENCE [LARGE SCALE GENOMIC DNA]</scope>
    <source>
        <strain evidence="1 2">LMG 2247</strain>
    </source>
</reference>
<dbReference type="GO" id="GO:0043683">
    <property type="term" value="P:type IV pilus assembly"/>
    <property type="evidence" value="ECO:0007669"/>
    <property type="project" value="InterPro"/>
</dbReference>
<evidence type="ECO:0000313" key="1">
    <source>
        <dbReference type="EMBL" id="SDH44814.1"/>
    </source>
</evidence>
<dbReference type="Pfam" id="PF07963">
    <property type="entry name" value="N_methyl"/>
    <property type="match status" value="1"/>
</dbReference>
<dbReference type="SUPFAM" id="SSF54523">
    <property type="entry name" value="Pili subunits"/>
    <property type="match status" value="1"/>
</dbReference>
<dbReference type="NCBIfam" id="TIGR02532">
    <property type="entry name" value="IV_pilin_GFxxxE"/>
    <property type="match status" value="1"/>
</dbReference>
<dbReference type="Pfam" id="PF16732">
    <property type="entry name" value="ComP_DUS"/>
    <property type="match status" value="1"/>
</dbReference>
<dbReference type="Proteomes" id="UP000199706">
    <property type="component" value="Unassembled WGS sequence"/>
</dbReference>
<gene>
    <name evidence="1" type="ORF">SAMN05216466_11013</name>
</gene>
<dbReference type="EMBL" id="FNCJ01000010">
    <property type="protein sequence ID" value="SDH44814.1"/>
    <property type="molecule type" value="Genomic_DNA"/>
</dbReference>
<dbReference type="AlphaFoldDB" id="A0A1G8CH72"/>
<proteinExistence type="predicted"/>
<dbReference type="InterPro" id="IPR045584">
    <property type="entry name" value="Pilin-like"/>
</dbReference>
<organism evidence="1 2">
    <name type="scientific">Paraburkholderia phenazinium</name>
    <dbReference type="NCBI Taxonomy" id="60549"/>
    <lineage>
        <taxon>Bacteria</taxon>
        <taxon>Pseudomonadati</taxon>
        <taxon>Pseudomonadota</taxon>
        <taxon>Betaproteobacteria</taxon>
        <taxon>Burkholderiales</taxon>
        <taxon>Burkholderiaceae</taxon>
        <taxon>Paraburkholderia</taxon>
    </lineage>
</organism>
<accession>A0A1G8CH72</accession>
<evidence type="ECO:0000313" key="2">
    <source>
        <dbReference type="Proteomes" id="UP000199706"/>
    </source>
</evidence>